<dbReference type="EMBL" id="JAAABJ010000492">
    <property type="protein sequence ID" value="NAW51012.1"/>
    <property type="molecule type" value="Genomic_DNA"/>
</dbReference>
<organism evidence="2 3">
    <name type="scientific">Elizabethkingia argenteiflava</name>
    <dbReference type="NCBI Taxonomy" id="2681556"/>
    <lineage>
        <taxon>Bacteria</taxon>
        <taxon>Pseudomonadati</taxon>
        <taxon>Bacteroidota</taxon>
        <taxon>Flavobacteriia</taxon>
        <taxon>Flavobacteriales</taxon>
        <taxon>Weeksellaceae</taxon>
        <taxon>Elizabethkingia</taxon>
    </lineage>
</organism>
<proteinExistence type="predicted"/>
<feature type="domain" description="DUF218" evidence="1">
    <location>
        <begin position="29"/>
        <end position="150"/>
    </location>
</feature>
<evidence type="ECO:0000313" key="3">
    <source>
        <dbReference type="Proteomes" id="UP000553459"/>
    </source>
</evidence>
<dbReference type="RefSeq" id="WP_166519302.1">
    <property type="nucleotide sequence ID" value="NZ_JAAABJ010000492.1"/>
</dbReference>
<comment type="caution">
    <text evidence="2">The sequence shown here is derived from an EMBL/GenBank/DDBJ whole genome shotgun (WGS) entry which is preliminary data.</text>
</comment>
<dbReference type="InterPro" id="IPR051599">
    <property type="entry name" value="Cell_Envelope_Assoc"/>
</dbReference>
<evidence type="ECO:0000313" key="2">
    <source>
        <dbReference type="EMBL" id="NAW51012.1"/>
    </source>
</evidence>
<dbReference type="PANTHER" id="PTHR30336:SF6">
    <property type="entry name" value="INTEGRAL MEMBRANE PROTEIN"/>
    <property type="match status" value="1"/>
</dbReference>
<accession>A0A845PS22</accession>
<dbReference type="CDD" id="cd06259">
    <property type="entry name" value="YdcF-like"/>
    <property type="match status" value="1"/>
</dbReference>
<dbReference type="InterPro" id="IPR003848">
    <property type="entry name" value="DUF218"/>
</dbReference>
<dbReference type="AlphaFoldDB" id="A0A845PS22"/>
<dbReference type="PANTHER" id="PTHR30336">
    <property type="entry name" value="INNER MEMBRANE PROTEIN, PROBABLE PERMEASE"/>
    <property type="match status" value="1"/>
</dbReference>
<dbReference type="GO" id="GO:0005886">
    <property type="term" value="C:plasma membrane"/>
    <property type="evidence" value="ECO:0007669"/>
    <property type="project" value="TreeGrafter"/>
</dbReference>
<dbReference type="Pfam" id="PF02698">
    <property type="entry name" value="DUF218"/>
    <property type="match status" value="1"/>
</dbReference>
<sequence length="193" mass="22213">MFLANFWVISLTEGRTFKKISKIPTQKCALVLGTSPKTREGRANPYFISRLEAVMALYNLGKIKRIIVSGEKSRNYDEPHAMKNYLIYNGGIPEYSIIEDPGGFNTQTSISRCKYIYQEHNIIIVSQRFHNVRALFIARKEKMNAYAFDAKDINAKESFYRNHAREFLARVKAVVLYILNISPHISGDKINIE</sequence>
<name>A0A845PS22_9FLAO</name>
<evidence type="ECO:0000259" key="1">
    <source>
        <dbReference type="Pfam" id="PF02698"/>
    </source>
</evidence>
<gene>
    <name evidence="2" type="ORF">GNY06_06385</name>
</gene>
<dbReference type="Proteomes" id="UP000553459">
    <property type="component" value="Unassembled WGS sequence"/>
</dbReference>
<reference evidence="2 3" key="1">
    <citation type="submission" date="2019-11" db="EMBL/GenBank/DDBJ databases">
        <title>Characterization of Elizabethkingia argenteiflava sp. nov., isolated from inner surface of Soybean Pods.</title>
        <authorList>
            <person name="Mo S."/>
        </authorList>
    </citation>
    <scope>NUCLEOTIDE SEQUENCE [LARGE SCALE GENOMIC DNA]</scope>
    <source>
        <strain evidence="2 3">YB22</strain>
    </source>
</reference>
<keyword evidence="3" id="KW-1185">Reference proteome</keyword>
<protein>
    <submittedName>
        <fullName evidence="2">SanA protein</fullName>
    </submittedName>
</protein>